<dbReference type="GO" id="GO:0005737">
    <property type="term" value="C:cytoplasm"/>
    <property type="evidence" value="ECO:0007669"/>
    <property type="project" value="TreeGrafter"/>
</dbReference>
<accession>A0AAD2DQB7</accession>
<dbReference type="Gene3D" id="1.20.1280.50">
    <property type="match status" value="1"/>
</dbReference>
<feature type="domain" description="F-box" evidence="1">
    <location>
        <begin position="196"/>
        <end position="243"/>
    </location>
</feature>
<dbReference type="PROSITE" id="PS50181">
    <property type="entry name" value="FBOX"/>
    <property type="match status" value="1"/>
</dbReference>
<keyword evidence="3" id="KW-1185">Reference proteome</keyword>
<dbReference type="AlphaFoldDB" id="A0AAD2DQB7"/>
<dbReference type="InterPro" id="IPR036047">
    <property type="entry name" value="F-box-like_dom_sf"/>
</dbReference>
<reference evidence="2" key="1">
    <citation type="submission" date="2023-05" db="EMBL/GenBank/DDBJ databases">
        <authorList>
            <person name="Huff M."/>
        </authorList>
    </citation>
    <scope>NUCLEOTIDE SEQUENCE</scope>
</reference>
<dbReference type="InterPro" id="IPR032675">
    <property type="entry name" value="LRR_dom_sf"/>
</dbReference>
<organism evidence="2 3">
    <name type="scientific">Fraxinus pennsylvanica</name>
    <dbReference type="NCBI Taxonomy" id="56036"/>
    <lineage>
        <taxon>Eukaryota</taxon>
        <taxon>Viridiplantae</taxon>
        <taxon>Streptophyta</taxon>
        <taxon>Embryophyta</taxon>
        <taxon>Tracheophyta</taxon>
        <taxon>Spermatophyta</taxon>
        <taxon>Magnoliopsida</taxon>
        <taxon>eudicotyledons</taxon>
        <taxon>Gunneridae</taxon>
        <taxon>Pentapetalae</taxon>
        <taxon>asterids</taxon>
        <taxon>lamiids</taxon>
        <taxon>Lamiales</taxon>
        <taxon>Oleaceae</taxon>
        <taxon>Oleeae</taxon>
        <taxon>Fraxinus</taxon>
    </lineage>
</organism>
<dbReference type="InterPro" id="IPR001810">
    <property type="entry name" value="F-box_dom"/>
</dbReference>
<dbReference type="PANTHER" id="PTHR13382:SF20">
    <property type="entry name" value="F-BOX PROTEIN SKIP14-LIKE"/>
    <property type="match status" value="1"/>
</dbReference>
<dbReference type="SUPFAM" id="SSF52047">
    <property type="entry name" value="RNI-like"/>
    <property type="match status" value="1"/>
</dbReference>
<dbReference type="PANTHER" id="PTHR13382">
    <property type="entry name" value="MITOCHONDRIAL ATP SYNTHASE COUPLING FACTOR B"/>
    <property type="match status" value="1"/>
</dbReference>
<evidence type="ECO:0000313" key="2">
    <source>
        <dbReference type="EMBL" id="CAI9763152.1"/>
    </source>
</evidence>
<gene>
    <name evidence="2" type="ORF">FPE_LOCUS10582</name>
</gene>
<dbReference type="Proteomes" id="UP000834106">
    <property type="component" value="Chromosome 6"/>
</dbReference>
<sequence length="479" mass="53412">MALNQEEKLFSEEKLDDGCSIEEFLDRKGKNLDQSVESDSEKVCEDIGDILPNDPFGMGVTVGLPTDPFGMDFNIGATVAAITGWIEDIEKDFGRKSSGFEKGEASEDKKADNKLFAGLNFILSSSVKFESEVGDEKVVDQNSVDLVMDSDNDLDHDLYEHHLLGGNIEELIRFGCEKYSISSDDKKANELVTNCNDGNEGAPPDALFFALGYLGVRDLLSVERVCRSLRDAVQNDPLLWRDIQIDYPLNVKITDDALVELTDRAQGTLRSLNLVDCFKIKDSGLKRVLEKNPRLTKLSVPGCIKLSIEGVLSNLKFFKSSGKTGIEHLRIGGICIIKDDQLEELRLLIGADKDKQGSANKPRFYCYGQLYLSLDDECAIDVETCPRCQQVRLVYDCPAESCQKKPLTSQSCKGCTFCIARCINCGRCLNDTDYEETFCLDLICLGCWMDILNCQEGVMLSPRNAYVHQQASYCFYLYG</sequence>
<dbReference type="SUPFAM" id="SSF81383">
    <property type="entry name" value="F-box domain"/>
    <property type="match status" value="1"/>
</dbReference>
<dbReference type="Pfam" id="PF12937">
    <property type="entry name" value="F-box-like"/>
    <property type="match status" value="1"/>
</dbReference>
<evidence type="ECO:0000259" key="1">
    <source>
        <dbReference type="PROSITE" id="PS50181"/>
    </source>
</evidence>
<dbReference type="Gene3D" id="3.80.10.10">
    <property type="entry name" value="Ribonuclease Inhibitor"/>
    <property type="match status" value="1"/>
</dbReference>
<proteinExistence type="predicted"/>
<dbReference type="InterPro" id="IPR050648">
    <property type="entry name" value="F-box_LRR-repeat"/>
</dbReference>
<name>A0AAD2DQB7_9LAMI</name>
<protein>
    <recommendedName>
        <fullName evidence="1">F-box domain-containing protein</fullName>
    </recommendedName>
</protein>
<evidence type="ECO:0000313" key="3">
    <source>
        <dbReference type="Proteomes" id="UP000834106"/>
    </source>
</evidence>
<dbReference type="EMBL" id="OU503041">
    <property type="protein sequence ID" value="CAI9763152.1"/>
    <property type="molecule type" value="Genomic_DNA"/>
</dbReference>